<name>A0A2T7NSP9_POMCA</name>
<dbReference type="InterPro" id="IPR010255">
    <property type="entry name" value="Haem_peroxidase_sf"/>
</dbReference>
<reference evidence="6 7" key="1">
    <citation type="submission" date="2018-04" db="EMBL/GenBank/DDBJ databases">
        <title>The genome of golden apple snail Pomacea canaliculata provides insight into stress tolerance and invasive adaptation.</title>
        <authorList>
            <person name="Liu C."/>
            <person name="Liu B."/>
            <person name="Ren Y."/>
            <person name="Zhang Y."/>
            <person name="Wang H."/>
            <person name="Li S."/>
            <person name="Jiang F."/>
            <person name="Yin L."/>
            <person name="Zhang G."/>
            <person name="Qian W."/>
            <person name="Fan W."/>
        </authorList>
    </citation>
    <scope>NUCLEOTIDE SEQUENCE [LARGE SCALE GENOMIC DNA]</scope>
    <source>
        <strain evidence="6">SZHN2017</strain>
        <tissue evidence="6">Muscle</tissue>
    </source>
</reference>
<keyword evidence="7" id="KW-1185">Reference proteome</keyword>
<organism evidence="6 7">
    <name type="scientific">Pomacea canaliculata</name>
    <name type="common">Golden apple snail</name>
    <dbReference type="NCBI Taxonomy" id="400727"/>
    <lineage>
        <taxon>Eukaryota</taxon>
        <taxon>Metazoa</taxon>
        <taxon>Spiralia</taxon>
        <taxon>Lophotrochozoa</taxon>
        <taxon>Mollusca</taxon>
        <taxon>Gastropoda</taxon>
        <taxon>Caenogastropoda</taxon>
        <taxon>Architaenioglossa</taxon>
        <taxon>Ampullarioidea</taxon>
        <taxon>Ampullariidae</taxon>
        <taxon>Pomacea</taxon>
    </lineage>
</organism>
<dbReference type="GO" id="GO:0020037">
    <property type="term" value="F:heme binding"/>
    <property type="evidence" value="ECO:0007669"/>
    <property type="project" value="InterPro"/>
</dbReference>
<evidence type="ECO:0000256" key="1">
    <source>
        <dbReference type="ARBA" id="ARBA00004613"/>
    </source>
</evidence>
<feature type="signal peptide" evidence="5">
    <location>
        <begin position="1"/>
        <end position="20"/>
    </location>
</feature>
<evidence type="ECO:0000256" key="2">
    <source>
        <dbReference type="ARBA" id="ARBA00022525"/>
    </source>
</evidence>
<dbReference type="EMBL" id="PZQS01000009">
    <property type="protein sequence ID" value="PVD24185.1"/>
    <property type="molecule type" value="Genomic_DNA"/>
</dbReference>
<dbReference type="AlphaFoldDB" id="A0A2T7NSP9"/>
<dbReference type="GO" id="GO:0006979">
    <property type="term" value="P:response to oxidative stress"/>
    <property type="evidence" value="ECO:0007669"/>
    <property type="project" value="InterPro"/>
</dbReference>
<dbReference type="PRINTS" id="PR00457">
    <property type="entry name" value="ANPEROXIDASE"/>
</dbReference>
<dbReference type="GO" id="GO:0046872">
    <property type="term" value="F:metal ion binding"/>
    <property type="evidence" value="ECO:0007669"/>
    <property type="project" value="UniProtKB-KW"/>
</dbReference>
<dbReference type="SUPFAM" id="SSF48113">
    <property type="entry name" value="Heme-dependent peroxidases"/>
    <property type="match status" value="1"/>
</dbReference>
<feature type="binding site" description="axial binding residue" evidence="4">
    <location>
        <position position="336"/>
    </location>
    <ligand>
        <name>heme b</name>
        <dbReference type="ChEBI" id="CHEBI:60344"/>
    </ligand>
    <ligandPart>
        <name>Fe</name>
        <dbReference type="ChEBI" id="CHEBI:18248"/>
    </ligandPart>
</feature>
<comment type="caution">
    <text evidence="6">The sequence shown here is derived from an EMBL/GenBank/DDBJ whole genome shotgun (WGS) entry which is preliminary data.</text>
</comment>
<keyword evidence="3" id="KW-0325">Glycoprotein</keyword>
<dbReference type="PANTHER" id="PTHR11475">
    <property type="entry name" value="OXIDASE/PEROXIDASE"/>
    <property type="match status" value="1"/>
</dbReference>
<dbReference type="Pfam" id="PF03098">
    <property type="entry name" value="An_peroxidase"/>
    <property type="match status" value="2"/>
</dbReference>
<evidence type="ECO:0000256" key="4">
    <source>
        <dbReference type="PIRSR" id="PIRSR619791-2"/>
    </source>
</evidence>
<proteinExistence type="predicted"/>
<dbReference type="InterPro" id="IPR019791">
    <property type="entry name" value="Haem_peroxidase_animal"/>
</dbReference>
<dbReference type="PANTHER" id="PTHR11475:SF4">
    <property type="entry name" value="CHORION PEROXIDASE"/>
    <property type="match status" value="1"/>
</dbReference>
<evidence type="ECO:0000256" key="3">
    <source>
        <dbReference type="ARBA" id="ARBA00023180"/>
    </source>
</evidence>
<dbReference type="InterPro" id="IPR037120">
    <property type="entry name" value="Haem_peroxidase_sf_animal"/>
</dbReference>
<evidence type="ECO:0000313" key="6">
    <source>
        <dbReference type="EMBL" id="PVD24185.1"/>
    </source>
</evidence>
<dbReference type="Gene3D" id="1.10.640.10">
    <property type="entry name" value="Haem peroxidase domain superfamily, animal type"/>
    <property type="match status" value="1"/>
</dbReference>
<protein>
    <recommendedName>
        <fullName evidence="8">Peroxidase</fullName>
    </recommendedName>
</protein>
<dbReference type="Proteomes" id="UP000245119">
    <property type="component" value="Linkage Group LG9"/>
</dbReference>
<dbReference type="PROSITE" id="PS50292">
    <property type="entry name" value="PEROXIDASE_3"/>
    <property type="match status" value="1"/>
</dbReference>
<feature type="chain" id="PRO_5015582010" description="Peroxidase" evidence="5">
    <location>
        <begin position="21"/>
        <end position="575"/>
    </location>
</feature>
<dbReference type="CDD" id="cd09823">
    <property type="entry name" value="peroxinectin_like"/>
    <property type="match status" value="1"/>
</dbReference>
<keyword evidence="2" id="KW-0964">Secreted</keyword>
<accession>A0A2T7NSP9</accession>
<evidence type="ECO:0000313" key="7">
    <source>
        <dbReference type="Proteomes" id="UP000245119"/>
    </source>
</evidence>
<keyword evidence="4" id="KW-0408">Iron</keyword>
<dbReference type="OrthoDB" id="6505174at2759"/>
<evidence type="ECO:0008006" key="8">
    <source>
        <dbReference type="Google" id="ProtNLM"/>
    </source>
</evidence>
<dbReference type="GO" id="GO:0004601">
    <property type="term" value="F:peroxidase activity"/>
    <property type="evidence" value="ECO:0007669"/>
    <property type="project" value="InterPro"/>
</dbReference>
<gene>
    <name evidence="6" type="ORF">C0Q70_14655</name>
</gene>
<keyword evidence="4" id="KW-0479">Metal-binding</keyword>
<comment type="subcellular location">
    <subcellularLocation>
        <location evidence="1">Secreted</location>
    </subcellularLocation>
</comment>
<keyword evidence="4" id="KW-0349">Heme</keyword>
<keyword evidence="5" id="KW-0732">Signal</keyword>
<evidence type="ECO:0000256" key="5">
    <source>
        <dbReference type="SAM" id="SignalP"/>
    </source>
</evidence>
<sequence>MNFKLSVVFLTAAFISSVATSDVRELPSRSQSPPDYCLMPHLGNAVSTGSIYVEPWIAYQDHTKVHPKHSRFARYRTADGSGNHVFNLGMANTPPSRILPPDYENGVDSPRTLGVRGRPLPAALDVSRFIHTDVVDFQNFTVMLMAWGQFMDHDLAAFILSSSPRQQINTATSFIDASMVYGSSQEVQLNLREKLSSGEPSHLLRSESGELLPRRPQDNCIHSPGRFCFLAGDDRVSEQPGLTVVHTLFLQLHNKIARDLATLRPYDSHEEIFQLTRKIVGAIVQNIQYSEWLPIFLPKSILSQFSLLTGSRTRYLPTVDPSIYNAFATAVFRMGHTLIPAFFNVSGRVIPLRQLFNKPDIIFEDFKGVLLSLVSPLFTNGARAFDRFFTEEITGHLFEPRTQPPAPARSRGLDLIALNLQRGRDHGLPSYNNYREICGLKKLTSFSQFVPSAVGLKLATVYDNVDDIDLFTGLMSEKPLAGGLVGPTLGCLLGIQFHSLKFGDRFYFETVSELEGFTNDQLRAIRYVTLAHVICMSRRVNSVQLKAFEVFNEITNPEVDCSELRHSFIDLRLFK</sequence>